<gene>
    <name evidence="1" type="ORF">ABFW12_33535</name>
</gene>
<dbReference type="EMBL" id="JBDLOU010000147">
    <property type="protein sequence ID" value="MEX3743176.1"/>
    <property type="molecule type" value="Genomic_DNA"/>
</dbReference>
<dbReference type="Proteomes" id="UP001558474">
    <property type="component" value="Unassembled WGS sequence"/>
</dbReference>
<reference evidence="1 2" key="1">
    <citation type="submission" date="2024-04" db="EMBL/GenBank/DDBJ databases">
        <title>Genomic Markers of Mycobacteria.</title>
        <authorList>
            <person name="Soliman M.S."/>
            <person name="Elkholy A."/>
            <person name="Soliman N.S."/>
            <person name="Abbas A."/>
            <person name="Khayrat S."/>
            <person name="Shawky S."/>
        </authorList>
    </citation>
    <scope>NUCLEOTIDE SEQUENCE [LARGE SCALE GENOMIC DNA]</scope>
    <source>
        <strain evidence="1 2">Egy-CU-AM5</strain>
    </source>
</reference>
<accession>A0ABV3VP71</accession>
<dbReference type="RefSeq" id="WP_368574683.1">
    <property type="nucleotide sequence ID" value="NZ_JBDLOU010000147.1"/>
</dbReference>
<protein>
    <recommendedName>
        <fullName evidence="3">DUF4123 domain-containing protein</fullName>
    </recommendedName>
</protein>
<organism evidence="1 2">
    <name type="scientific">Mycolicibacterium porcinum</name>
    <dbReference type="NCBI Taxonomy" id="39693"/>
    <lineage>
        <taxon>Bacteria</taxon>
        <taxon>Bacillati</taxon>
        <taxon>Actinomycetota</taxon>
        <taxon>Actinomycetes</taxon>
        <taxon>Mycobacteriales</taxon>
        <taxon>Mycobacteriaceae</taxon>
        <taxon>Mycolicibacterium</taxon>
    </lineage>
</organism>
<keyword evidence="2" id="KW-1185">Reference proteome</keyword>
<evidence type="ECO:0000313" key="2">
    <source>
        <dbReference type="Proteomes" id="UP001558474"/>
    </source>
</evidence>
<name>A0ABV3VP71_9MYCO</name>
<evidence type="ECO:0008006" key="3">
    <source>
        <dbReference type="Google" id="ProtNLM"/>
    </source>
</evidence>
<comment type="caution">
    <text evidence="1">The sequence shown here is derived from an EMBL/GenBank/DDBJ whole genome shotgun (WGS) entry which is preliminary data.</text>
</comment>
<evidence type="ECO:0000313" key="1">
    <source>
        <dbReference type="EMBL" id="MEX3743176.1"/>
    </source>
</evidence>
<sequence length="167" mass="19279">MSTNDDYTTVLVDLEHINVMIWAGLWLKEAQHDEPLAWPVLDEFGQPRRLAILENATADATGQMLLDTNVLAVNNEQGRDQLYVYSYTPPRYRNWQVIEILRAIDFYTYQGAALDYWIYSEAYFFSSVLASRLVQQMPGYLSAAPHITTQTQPAMAKEWHAENRWSA</sequence>
<proteinExistence type="predicted"/>